<organism evidence="16 17">
    <name type="scientific">Aspergillus ruber (strain CBS 135680)</name>
    <dbReference type="NCBI Taxonomy" id="1388766"/>
    <lineage>
        <taxon>Eukaryota</taxon>
        <taxon>Fungi</taxon>
        <taxon>Dikarya</taxon>
        <taxon>Ascomycota</taxon>
        <taxon>Pezizomycotina</taxon>
        <taxon>Eurotiomycetes</taxon>
        <taxon>Eurotiomycetidae</taxon>
        <taxon>Eurotiales</taxon>
        <taxon>Aspergillaceae</taxon>
        <taxon>Aspergillus</taxon>
        <taxon>Aspergillus subgen. Aspergillus</taxon>
    </lineage>
</organism>
<evidence type="ECO:0000256" key="9">
    <source>
        <dbReference type="ARBA" id="ARBA00023136"/>
    </source>
</evidence>
<dbReference type="OrthoDB" id="10260443at2759"/>
<feature type="transmembrane region" description="Helical" evidence="14">
    <location>
        <begin position="929"/>
        <end position="947"/>
    </location>
</feature>
<keyword evidence="8" id="KW-0496">Mitochondrion</keyword>
<evidence type="ECO:0000256" key="12">
    <source>
        <dbReference type="ARBA" id="ARBA00039306"/>
    </source>
</evidence>
<proteinExistence type="inferred from homology"/>
<dbReference type="GO" id="GO:0005739">
    <property type="term" value="C:mitochondrion"/>
    <property type="evidence" value="ECO:0007669"/>
    <property type="project" value="UniProtKB-SubCell"/>
</dbReference>
<feature type="transmembrane region" description="Helical" evidence="14">
    <location>
        <begin position="1141"/>
        <end position="1164"/>
    </location>
</feature>
<evidence type="ECO:0000256" key="10">
    <source>
        <dbReference type="ARBA" id="ARBA00023274"/>
    </source>
</evidence>
<dbReference type="GO" id="GO:0005315">
    <property type="term" value="F:phosphate transmembrane transporter activity"/>
    <property type="evidence" value="ECO:0007669"/>
    <property type="project" value="TreeGrafter"/>
</dbReference>
<feature type="compositionally biased region" description="Polar residues" evidence="13">
    <location>
        <begin position="36"/>
        <end position="52"/>
    </location>
</feature>
<feature type="transmembrane region" description="Helical" evidence="14">
    <location>
        <begin position="1184"/>
        <end position="1202"/>
    </location>
</feature>
<dbReference type="EMBL" id="KK088426">
    <property type="protein sequence ID" value="EYE94453.1"/>
    <property type="molecule type" value="Genomic_DNA"/>
</dbReference>
<evidence type="ECO:0000256" key="11">
    <source>
        <dbReference type="ARBA" id="ARBA00037226"/>
    </source>
</evidence>
<dbReference type="Pfam" id="PF03105">
    <property type="entry name" value="SPX"/>
    <property type="match status" value="1"/>
</dbReference>
<dbReference type="PANTHER" id="PTHR10283:SF92">
    <property type="entry name" value="LOW-AFFINITY PHOSPHATE TRANSPORTER PHO91"/>
    <property type="match status" value="1"/>
</dbReference>
<comment type="subcellular location">
    <subcellularLocation>
        <location evidence="1">Membrane</location>
        <topology evidence="1">Multi-pass membrane protein</topology>
    </subcellularLocation>
    <subcellularLocation>
        <location evidence="2">Mitochondrion</location>
    </subcellularLocation>
</comment>
<keyword evidence="10" id="KW-0687">Ribonucleoprotein</keyword>
<feature type="compositionally biased region" description="Acidic residues" evidence="13">
    <location>
        <begin position="681"/>
        <end position="696"/>
    </location>
</feature>
<dbReference type="GO" id="GO:0005886">
    <property type="term" value="C:plasma membrane"/>
    <property type="evidence" value="ECO:0007669"/>
    <property type="project" value="TreeGrafter"/>
</dbReference>
<dbReference type="GO" id="GO:0006797">
    <property type="term" value="P:polyphosphate metabolic process"/>
    <property type="evidence" value="ECO:0007669"/>
    <property type="project" value="TreeGrafter"/>
</dbReference>
<protein>
    <recommendedName>
        <fullName evidence="12">Small ribosomal subunit protein uS7m</fullName>
    </recommendedName>
</protein>
<dbReference type="Pfam" id="PF03600">
    <property type="entry name" value="CitMHS"/>
    <property type="match status" value="1"/>
</dbReference>
<dbReference type="GeneID" id="63694186"/>
<feature type="domain" description="SPX" evidence="15">
    <location>
        <begin position="536"/>
        <end position="808"/>
    </location>
</feature>
<dbReference type="Pfam" id="PF00177">
    <property type="entry name" value="Ribosomal_S7"/>
    <property type="match status" value="1"/>
</dbReference>
<keyword evidence="5 14" id="KW-0812">Transmembrane</keyword>
<feature type="transmembrane region" description="Helical" evidence="14">
    <location>
        <begin position="1324"/>
        <end position="1345"/>
    </location>
</feature>
<feature type="region of interest" description="Disordered" evidence="13">
    <location>
        <begin position="36"/>
        <end position="112"/>
    </location>
</feature>
<evidence type="ECO:0000313" key="16">
    <source>
        <dbReference type="EMBL" id="EYE94453.1"/>
    </source>
</evidence>
<comment type="function">
    <text evidence="11">Component of the mitochondrial ribosome (mitoribosome), a dedicated translation machinery responsible for the synthesis of mitochondrial genome-encoded proteins, including at least some of the essential transmembrane subunits of the mitochondrial respiratory chain. The mitoribosomes are attached to the mitochondrial inner membrane and translation products are cotranslationally integrated into the membrane.</text>
</comment>
<dbReference type="Proteomes" id="UP000019804">
    <property type="component" value="Unassembled WGS sequence"/>
</dbReference>
<feature type="transmembrane region" description="Helical" evidence="14">
    <location>
        <begin position="1366"/>
        <end position="1392"/>
    </location>
</feature>
<evidence type="ECO:0000313" key="17">
    <source>
        <dbReference type="Proteomes" id="UP000019804"/>
    </source>
</evidence>
<evidence type="ECO:0000256" key="13">
    <source>
        <dbReference type="SAM" id="MobiDB-lite"/>
    </source>
</evidence>
<dbReference type="STRING" id="1388766.A0A017SBN5"/>
<evidence type="ECO:0000259" key="15">
    <source>
        <dbReference type="PROSITE" id="PS51382"/>
    </source>
</evidence>
<feature type="transmembrane region" description="Helical" evidence="14">
    <location>
        <begin position="1209"/>
        <end position="1231"/>
    </location>
</feature>
<keyword evidence="17" id="KW-1185">Reference proteome</keyword>
<feature type="region of interest" description="Disordered" evidence="13">
    <location>
        <begin position="515"/>
        <end position="536"/>
    </location>
</feature>
<keyword evidence="9 14" id="KW-0472">Membrane</keyword>
<feature type="region of interest" description="Disordered" evidence="13">
    <location>
        <begin position="447"/>
        <end position="467"/>
    </location>
</feature>
<feature type="compositionally biased region" description="Basic and acidic residues" evidence="13">
    <location>
        <begin position="527"/>
        <end position="536"/>
    </location>
</feature>
<dbReference type="InterPro" id="IPR036823">
    <property type="entry name" value="Ribosomal_uS7_dom_sf"/>
</dbReference>
<keyword evidence="4" id="KW-0813">Transport</keyword>
<feature type="compositionally biased region" description="Low complexity" evidence="13">
    <location>
        <begin position="448"/>
        <end position="459"/>
    </location>
</feature>
<accession>A0A017SBN5</accession>
<dbReference type="CDD" id="cd01115">
    <property type="entry name" value="SLC13_permease"/>
    <property type="match status" value="1"/>
</dbReference>
<feature type="compositionally biased region" description="Basic and acidic residues" evidence="13">
    <location>
        <begin position="53"/>
        <end position="79"/>
    </location>
</feature>
<dbReference type="Gene3D" id="1.10.455.10">
    <property type="entry name" value="Ribosomal protein S7 domain"/>
    <property type="match status" value="1"/>
</dbReference>
<evidence type="ECO:0000256" key="7">
    <source>
        <dbReference type="ARBA" id="ARBA00022989"/>
    </source>
</evidence>
<feature type="region of interest" description="Disordered" evidence="13">
    <location>
        <begin position="664"/>
        <end position="725"/>
    </location>
</feature>
<gene>
    <name evidence="16" type="ORF">EURHEDRAFT_378334</name>
</gene>
<evidence type="ECO:0000256" key="14">
    <source>
        <dbReference type="SAM" id="Phobius"/>
    </source>
</evidence>
<evidence type="ECO:0000256" key="1">
    <source>
        <dbReference type="ARBA" id="ARBA00004141"/>
    </source>
</evidence>
<dbReference type="SUPFAM" id="SSF47973">
    <property type="entry name" value="Ribosomal protein S7"/>
    <property type="match status" value="1"/>
</dbReference>
<evidence type="ECO:0000256" key="5">
    <source>
        <dbReference type="ARBA" id="ARBA00022692"/>
    </source>
</evidence>
<evidence type="ECO:0000256" key="8">
    <source>
        <dbReference type="ARBA" id="ARBA00023128"/>
    </source>
</evidence>
<feature type="transmembrane region" description="Helical" evidence="14">
    <location>
        <begin position="1098"/>
        <end position="1120"/>
    </location>
</feature>
<dbReference type="CDD" id="cd14478">
    <property type="entry name" value="SPX_PHO87_PHO90_like"/>
    <property type="match status" value="1"/>
</dbReference>
<dbReference type="PROSITE" id="PS51382">
    <property type="entry name" value="SPX"/>
    <property type="match status" value="1"/>
</dbReference>
<feature type="transmembrane region" description="Helical" evidence="14">
    <location>
        <begin position="1012"/>
        <end position="1035"/>
    </location>
</feature>
<dbReference type="HOGENOM" id="CLU_005170_8_0_1"/>
<keyword evidence="6" id="KW-0689">Ribosomal protein</keyword>
<keyword evidence="7 14" id="KW-1133">Transmembrane helix</keyword>
<dbReference type="InterPro" id="IPR047988">
    <property type="entry name" value="Ribosomal_uS7m_fungi"/>
</dbReference>
<dbReference type="CDD" id="cd14868">
    <property type="entry name" value="uS7_Mitochondria_Fungi"/>
    <property type="match status" value="1"/>
</dbReference>
<dbReference type="PANTHER" id="PTHR10283">
    <property type="entry name" value="SOLUTE CARRIER FAMILY 13 MEMBER"/>
    <property type="match status" value="1"/>
</dbReference>
<dbReference type="InterPro" id="IPR004331">
    <property type="entry name" value="SPX_dom"/>
</dbReference>
<evidence type="ECO:0000256" key="3">
    <source>
        <dbReference type="ARBA" id="ARBA00007151"/>
    </source>
</evidence>
<feature type="transmembrane region" description="Helical" evidence="14">
    <location>
        <begin position="959"/>
        <end position="992"/>
    </location>
</feature>
<dbReference type="GO" id="GO:1990904">
    <property type="term" value="C:ribonucleoprotein complex"/>
    <property type="evidence" value="ECO:0007669"/>
    <property type="project" value="UniProtKB-KW"/>
</dbReference>
<dbReference type="GO" id="GO:0006817">
    <property type="term" value="P:phosphate ion transport"/>
    <property type="evidence" value="ECO:0007669"/>
    <property type="project" value="TreeGrafter"/>
</dbReference>
<evidence type="ECO:0000256" key="2">
    <source>
        <dbReference type="ARBA" id="ARBA00004173"/>
    </source>
</evidence>
<evidence type="ECO:0000256" key="6">
    <source>
        <dbReference type="ARBA" id="ARBA00022980"/>
    </source>
</evidence>
<feature type="transmembrane region" description="Helical" evidence="14">
    <location>
        <begin position="1056"/>
        <end position="1086"/>
    </location>
</feature>
<dbReference type="GO" id="GO:0005840">
    <property type="term" value="C:ribosome"/>
    <property type="evidence" value="ECO:0007669"/>
    <property type="project" value="UniProtKB-KW"/>
</dbReference>
<evidence type="ECO:0000256" key="4">
    <source>
        <dbReference type="ARBA" id="ARBA00022448"/>
    </source>
</evidence>
<comment type="similarity">
    <text evidence="3">Belongs to the universal ribosomal protein uS7 family.</text>
</comment>
<name>A0A017SBN5_ASPRC</name>
<dbReference type="InterPro" id="IPR023798">
    <property type="entry name" value="Ribosomal_uS7_dom"/>
</dbReference>
<feature type="compositionally biased region" description="Low complexity" evidence="13">
    <location>
        <begin position="517"/>
        <end position="526"/>
    </location>
</feature>
<dbReference type="FunFam" id="1.10.455.10:FF:000006">
    <property type="entry name" value="37S ribosomal protein S7, mitochondrial"/>
    <property type="match status" value="1"/>
</dbReference>
<sequence length="1394" mass="154705">MPPRLNLFSARKAVPVLRSSTPSVNARQSILANLPHRSSNAVGLQKRWNSSGSDKKQETPEEADRLKGPTEDALPHVSEEAAATDRIMSKEKRCDGIPSSPELEQGTPISEILERDEKARKNAPKVMQDMMKKPSGSRSFSTSTRRLENLQKKNTKPDDASASLVADMVANVDFQAAELAGLKFSAPKPLTKTDNFRSRYEPLLEQFTKLLMEDGKLSLAQKNMAHILDTLRTSSPPQVNPKRRLLPGPPAPQLPLDPVLYLTLIVDSVTPLIKIRSQKGIAGGGAAVQIPVPLSERQRRRTAIQWIIDASKKRRDSKFANRVAQEVLAVAEGRSGVWDRREQVHKLAPAFVIRVTSTPVNSHPQVQSHRLFSTLFLFHFAGLPSSDTVSSNAAGRNAAHIASATGAFAEPDNHHLRRHRYDVNDLDDHRNVSDEDIELVELLRDESGPPAETTAAAAGQGTREPQAIGRWSVDRRLQDSWDELEGKFKSTDEKENIFRLPHLSPDQVEYWSEALRQRQQQRQQQRNRGDGTEPKMKFSHSLQFNAVPDWSAYYIAYSNLKKLIYSLEQESRRVNGQPYTDTESAPLLNDSNSSNSDVVFRRALDAELEKICSFFQFKESDIFDEVEDVTREAEDYAAQADGVNMDPVTESMIKARRASVGRPDSIFRNNRSRSGISDTIGGEEEDDDADSDDEQAPSEAQGRLRSQYAESTNPGDGHTSELGDSQFLGDSRLMQSSRLLDQDDQFLSDPKLKELHSTGILLKKRVVDVYVSLCGLKSYVQLNKTGFSKALKKYDKILDRSLRRDYMNSTVSPAYPFTDPVLEDLKGKIDHIEHIYADVVTTGNLHMARRELRLHLREHVIWERNTVWREMIGIERKAQAANVGIRRTLLGADDDPAAAQRQGDELEIRTKEVSTPLGRYNIPQWMCSLSFAALILIFVVFAILLAVPIMEKPEQQNCLAMLIFVSLLWATEVVPLFVTSLLIPFLVVLLRIMTSDEKPHQRLGPKEATSAAFASMWTPVIMLLLGGFTIAAALSKYDIARRMAMFVLSKAGTKPHVVLLTNMFVSMFLSMWISNVASPVLCYSIIQPLLRNLPPDSNFAKALVLGIALAANVGGMSSPIASPQNIIALQNMNPSISWGTWFFIAIPVSILSILFVWALLLATFHPGRGTTIVPIKPVKDRFTGVQYFITIVTIATIALWCVSHQLEHVFGDMGVIAIIPMILFFGTGILTKEDFNNFLWTIIILAAGGLCLGKSVTSSGLLHTLANEITARVEDLSLYGVLIVFAALILVVATFISHTVAALIMLPLVRQIGVSMDDPHPNLLVMASALICSVAMALPTSGFPNMTAIMTEVPQTGQRYLKVRHFFTRGIPSSLAAFTIIVTVGYGLMYLAGL</sequence>
<dbReference type="RefSeq" id="XP_040638141.1">
    <property type="nucleotide sequence ID" value="XM_040779062.1"/>
</dbReference>
<feature type="transmembrane region" description="Helical" evidence="14">
    <location>
        <begin position="1278"/>
        <end position="1304"/>
    </location>
</feature>
<feature type="transmembrane region" description="Helical" evidence="14">
    <location>
        <begin position="1237"/>
        <end position="1257"/>
    </location>
</feature>
<dbReference type="InterPro" id="IPR004680">
    <property type="entry name" value="Cit_transptr-like_dom"/>
</dbReference>
<reference evidence="17" key="1">
    <citation type="journal article" date="2014" name="Nat. Commun.">
        <title>Genomic adaptations of the halophilic Dead Sea filamentous fungus Eurotium rubrum.</title>
        <authorList>
            <person name="Kis-Papo T."/>
            <person name="Weig A.R."/>
            <person name="Riley R."/>
            <person name="Persoh D."/>
            <person name="Salamov A."/>
            <person name="Sun H."/>
            <person name="Lipzen A."/>
            <person name="Wasser S.P."/>
            <person name="Rambold G."/>
            <person name="Grigoriev I.V."/>
            <person name="Nevo E."/>
        </authorList>
    </citation>
    <scope>NUCLEOTIDE SEQUENCE [LARGE SCALE GENOMIC DNA]</scope>
    <source>
        <strain evidence="17">CBS 135680</strain>
    </source>
</reference>